<dbReference type="EMBL" id="HF584320">
    <property type="protein sequence ID" value="CCQ43817.1"/>
    <property type="molecule type" value="Genomic_DNA"/>
</dbReference>
<dbReference type="AlphaFoldDB" id="L8ECM3"/>
<gene>
    <name evidence="1" type="primary">DYNLL2</name>
</gene>
<proteinExistence type="predicted"/>
<evidence type="ECO:0000313" key="1">
    <source>
        <dbReference type="EMBL" id="CCQ43817.1"/>
    </source>
</evidence>
<accession>L8ECM3</accession>
<dbReference type="ChiTaRS" id="DYNLL2">
    <property type="organism name" value="human"/>
</dbReference>
<sequence>MAWGGGWGGDAFFRGPEMCLSVVCGSGEQICLAVFVRISK</sequence>
<reference evidence="1" key="1">
    <citation type="journal article" date="2013" name="PLoS ONE">
        <title>Direct detection of alternative open reading frames translation products in human significantly expands the proteome.</title>
        <authorList>
            <person name="Vanderperre B."/>
            <person name="Lucier J.-F."/>
            <person name="Motard J."/>
            <person name="Tremblay G."/>
            <person name="Vanderperre S."/>
            <person name="Wisztorski M."/>
            <person name="Salzet M."/>
            <person name="Boisvert F.-M."/>
            <person name="Roucou X."/>
        </authorList>
    </citation>
    <scope>NUCLEOTIDE SEQUENCE</scope>
</reference>
<name>L8ECM3_HUMAN</name>
<protein>
    <submittedName>
        <fullName evidence="1">Alternative protein DYNLL2</fullName>
    </submittedName>
</protein>
<dbReference type="PeptideAtlas" id="L8ECM3"/>
<organism evidence="1">
    <name type="scientific">Homo sapiens</name>
    <name type="common">Human</name>
    <dbReference type="NCBI Taxonomy" id="9606"/>
    <lineage>
        <taxon>Eukaryota</taxon>
        <taxon>Metazoa</taxon>
        <taxon>Chordata</taxon>
        <taxon>Craniata</taxon>
        <taxon>Vertebrata</taxon>
        <taxon>Euteleostomi</taxon>
        <taxon>Mammalia</taxon>
        <taxon>Eutheria</taxon>
        <taxon>Euarchontoglires</taxon>
        <taxon>Primates</taxon>
        <taxon>Haplorrhini</taxon>
        <taxon>Catarrhini</taxon>
        <taxon>Hominidae</taxon>
        <taxon>Homo</taxon>
    </lineage>
</organism>
<dbReference type="OrthoDB" id="10033309at2759"/>